<keyword evidence="2" id="KW-1185">Reference proteome</keyword>
<evidence type="ECO:0000313" key="2">
    <source>
        <dbReference type="Proteomes" id="UP001064048"/>
    </source>
</evidence>
<sequence length="1077" mass="120937">MKVNKKLLPIKGHFFLFNAGTAPLVPYLSTYARQLGFSSATVGLIYTVLPIFGLVAKPLFGVIADRFKIQKSLFILFQIVTIVSFSAIYLIPESTTSVAVELDCDNGLAVVKSCYQEEYLIDPCKIQTVASTHEVSACHMNCDMNSPKMWQTVCEHWHMPQYCYSATDSIEYTAYVTNVTIRDECAYIAANNVTLDDLYLLFQASCELDPKTPWRLMEICEGWNADEADSCHPKTRDGDVIPSNLSFTGYLSLATTQALKECVYVEIKNITLPDGAKVSQYGKQRLWGSVGWGIFSLLTGALIDAFSDGEYKNYAVAFVLMFVFMMGYILKRLGHVNMMSLVLFAFGVRFILYSLLTNPWWVLPIEMFQGITFGMFYPTMASYAKVVSPPGTETTVQTYGGWNTFQWFGISSLIFCVIHVVVQYFLRDRAGHVGLTQELNKNGFHIFSRGYTSIIRYEQPSDMVYIMEDGTDGREDTVRVLYELFCEVSPGDHMREPYIVRKYPESYKNEEELRNVPKFTFPCQLDNTFVQHYSFVLTSVDSKYTFCFCRYDPKANTTLVLLSYLPWHDTFYKLLNSISNLLNSPQKGELNSFLEACRIRPPMDGHTIKFTSDAGTTCNLTEYFSAVDTKCMAGLWAALLHERRVAIVASKPSRLSACVQAANATLFPMSWQHIFIPILPKHLVDYLLAPMPFLIGVPASVMEFIDERLDLLNSGRGFIDEFEVECNHYAEKLGTGSGQRLKQQYRDWAKTVKKEGGAFFKNFKDKANPAVQSAVKTVRQGGKNMKSAVRVSSDSSDSSPSRDTPRDPRDPPQDLRIDLVSEMEQLFKNKSRRDSLPNSSHNSELSLADKAKTLAPSLPPRLPDRPPPILRYPIISTRKLIDVSDAPAPPPRAQPSVQHSHFVTNITKNSDHMSDFHTSTIQFMEGKDKAKLKLTMSTSQRKLSDAPAPLQPNGSAKHQPLSSPSRPSEPNSLPRPLARTVHIPNRGQIQESCGSTDLIKLDDSPTNLEDFDPLKCRDKNEKVETIKATDSALLHEYGLDFSQFGFGLLDYSPGQSARPDPASASASSVPRGWTTFN</sequence>
<accession>A0ACC0K3T9</accession>
<comment type="caution">
    <text evidence="1">The sequence shown here is derived from an EMBL/GenBank/DDBJ whole genome shotgun (WGS) entry which is preliminary data.</text>
</comment>
<gene>
    <name evidence="1" type="ORF">MSG28_001115</name>
</gene>
<evidence type="ECO:0000313" key="1">
    <source>
        <dbReference type="EMBL" id="KAI8431046.1"/>
    </source>
</evidence>
<name>A0ACC0K3T9_CHOFU</name>
<protein>
    <submittedName>
        <fullName evidence="1">Uncharacterized protein</fullName>
    </submittedName>
</protein>
<proteinExistence type="predicted"/>
<dbReference type="EMBL" id="CM046131">
    <property type="protein sequence ID" value="KAI8431046.1"/>
    <property type="molecule type" value="Genomic_DNA"/>
</dbReference>
<reference evidence="1 2" key="1">
    <citation type="journal article" date="2022" name="Genome Biol. Evol.">
        <title>The Spruce Budworm Genome: Reconstructing the Evolutionary History of Antifreeze Proteins.</title>
        <authorList>
            <person name="Beliveau C."/>
            <person name="Gagne P."/>
            <person name="Picq S."/>
            <person name="Vernygora O."/>
            <person name="Keeling C.I."/>
            <person name="Pinkney K."/>
            <person name="Doucet D."/>
            <person name="Wen F."/>
            <person name="Johnston J.S."/>
            <person name="Maaroufi H."/>
            <person name="Boyle B."/>
            <person name="Laroche J."/>
            <person name="Dewar K."/>
            <person name="Juretic N."/>
            <person name="Blackburn G."/>
            <person name="Nisole A."/>
            <person name="Brunet B."/>
            <person name="Brandao M."/>
            <person name="Lumley L."/>
            <person name="Duan J."/>
            <person name="Quan G."/>
            <person name="Lucarotti C.J."/>
            <person name="Roe A.D."/>
            <person name="Sperling F.A.H."/>
            <person name="Levesque R.C."/>
            <person name="Cusson M."/>
        </authorList>
    </citation>
    <scope>NUCLEOTIDE SEQUENCE [LARGE SCALE GENOMIC DNA]</scope>
    <source>
        <strain evidence="1">Glfc:IPQL:Cfum</strain>
    </source>
</reference>
<dbReference type="Proteomes" id="UP001064048">
    <property type="component" value="Chromosome Z"/>
</dbReference>
<organism evidence="1 2">
    <name type="scientific">Choristoneura fumiferana</name>
    <name type="common">Spruce budworm moth</name>
    <name type="synonym">Archips fumiferana</name>
    <dbReference type="NCBI Taxonomy" id="7141"/>
    <lineage>
        <taxon>Eukaryota</taxon>
        <taxon>Metazoa</taxon>
        <taxon>Ecdysozoa</taxon>
        <taxon>Arthropoda</taxon>
        <taxon>Hexapoda</taxon>
        <taxon>Insecta</taxon>
        <taxon>Pterygota</taxon>
        <taxon>Neoptera</taxon>
        <taxon>Endopterygota</taxon>
        <taxon>Lepidoptera</taxon>
        <taxon>Glossata</taxon>
        <taxon>Ditrysia</taxon>
        <taxon>Tortricoidea</taxon>
        <taxon>Tortricidae</taxon>
        <taxon>Tortricinae</taxon>
        <taxon>Choristoneura</taxon>
    </lineage>
</organism>